<organism evidence="2">
    <name type="scientific">Anguilla anguilla</name>
    <name type="common">European freshwater eel</name>
    <name type="synonym">Muraena anguilla</name>
    <dbReference type="NCBI Taxonomy" id="7936"/>
    <lineage>
        <taxon>Eukaryota</taxon>
        <taxon>Metazoa</taxon>
        <taxon>Chordata</taxon>
        <taxon>Craniata</taxon>
        <taxon>Vertebrata</taxon>
        <taxon>Euteleostomi</taxon>
        <taxon>Actinopterygii</taxon>
        <taxon>Neopterygii</taxon>
        <taxon>Teleostei</taxon>
        <taxon>Anguilliformes</taxon>
        <taxon>Anguillidae</taxon>
        <taxon>Anguilla</taxon>
    </lineage>
</organism>
<evidence type="ECO:0000313" key="2">
    <source>
        <dbReference type="EMBL" id="JAH77243.1"/>
    </source>
</evidence>
<feature type="region of interest" description="Disordered" evidence="1">
    <location>
        <begin position="1"/>
        <end position="31"/>
    </location>
</feature>
<name>A0A0E9VJ67_ANGAN</name>
<reference evidence="2" key="1">
    <citation type="submission" date="2014-11" db="EMBL/GenBank/DDBJ databases">
        <authorList>
            <person name="Amaro Gonzalez C."/>
        </authorList>
    </citation>
    <scope>NUCLEOTIDE SEQUENCE</scope>
</reference>
<dbReference type="AlphaFoldDB" id="A0A0E9VJ67"/>
<proteinExistence type="predicted"/>
<dbReference type="EMBL" id="GBXM01031334">
    <property type="protein sequence ID" value="JAH77243.1"/>
    <property type="molecule type" value="Transcribed_RNA"/>
</dbReference>
<sequence>MKESNRMGKNKFKKFKKMLEKRRSGVSSAQL</sequence>
<evidence type="ECO:0000256" key="1">
    <source>
        <dbReference type="SAM" id="MobiDB-lite"/>
    </source>
</evidence>
<accession>A0A0E9VJ67</accession>
<protein>
    <submittedName>
        <fullName evidence="2">Uncharacterized protein</fullName>
    </submittedName>
</protein>
<reference evidence="2" key="2">
    <citation type="journal article" date="2015" name="Fish Shellfish Immunol.">
        <title>Early steps in the European eel (Anguilla anguilla)-Vibrio vulnificus interaction in the gills: Role of the RtxA13 toxin.</title>
        <authorList>
            <person name="Callol A."/>
            <person name="Pajuelo D."/>
            <person name="Ebbesson L."/>
            <person name="Teles M."/>
            <person name="MacKenzie S."/>
            <person name="Amaro C."/>
        </authorList>
    </citation>
    <scope>NUCLEOTIDE SEQUENCE</scope>
</reference>